<dbReference type="SUPFAM" id="SSF55874">
    <property type="entry name" value="ATPase domain of HSP90 chaperone/DNA topoisomerase II/histidine kinase"/>
    <property type="match status" value="1"/>
</dbReference>
<comment type="catalytic activity">
    <reaction evidence="1">
        <text>ATP + protein L-histidine = ADP + protein N-phospho-L-histidine.</text>
        <dbReference type="EC" id="2.7.13.3"/>
    </reaction>
</comment>
<dbReference type="SUPFAM" id="SSF158472">
    <property type="entry name" value="HAMP domain-like"/>
    <property type="match status" value="1"/>
</dbReference>
<dbReference type="InterPro" id="IPR004358">
    <property type="entry name" value="Sig_transdc_His_kin-like_C"/>
</dbReference>
<reference evidence="17 18" key="1">
    <citation type="submission" date="2013-11" db="EMBL/GenBank/DDBJ databases">
        <title>Metagenomic analysis of a methanogenic consortium involved in long chain n-alkane degradation.</title>
        <authorList>
            <person name="Davidova I.A."/>
            <person name="Callaghan A.V."/>
            <person name="Wawrik B."/>
            <person name="Pruitt S."/>
            <person name="Marks C."/>
            <person name="Duncan K.E."/>
            <person name="Suflita J.M."/>
        </authorList>
    </citation>
    <scope>NUCLEOTIDE SEQUENCE [LARGE SCALE GENOMIC DNA]</scope>
    <source>
        <strain evidence="17 18">SPR</strain>
    </source>
</reference>
<name>A0A0D2JY34_9BACT</name>
<keyword evidence="12" id="KW-0902">Two-component regulatory system</keyword>
<dbReference type="InterPro" id="IPR003660">
    <property type="entry name" value="HAMP_dom"/>
</dbReference>
<evidence type="ECO:0000256" key="12">
    <source>
        <dbReference type="ARBA" id="ARBA00023012"/>
    </source>
</evidence>
<dbReference type="GO" id="GO:0005886">
    <property type="term" value="C:plasma membrane"/>
    <property type="evidence" value="ECO:0007669"/>
    <property type="project" value="UniProtKB-SubCell"/>
</dbReference>
<dbReference type="RefSeq" id="WP_044348313.1">
    <property type="nucleotide sequence ID" value="NZ_AZAC01000011.1"/>
</dbReference>
<evidence type="ECO:0000256" key="9">
    <source>
        <dbReference type="ARBA" id="ARBA00022777"/>
    </source>
</evidence>
<dbReference type="PANTHER" id="PTHR45528">
    <property type="entry name" value="SENSOR HISTIDINE KINASE CPXA"/>
    <property type="match status" value="1"/>
</dbReference>
<dbReference type="SUPFAM" id="SSF47384">
    <property type="entry name" value="Homodimeric domain of signal transducing histidine kinase"/>
    <property type="match status" value="1"/>
</dbReference>
<organism evidence="17 18">
    <name type="scientific">Dethiosulfatarculus sandiegensis</name>
    <dbReference type="NCBI Taxonomy" id="1429043"/>
    <lineage>
        <taxon>Bacteria</taxon>
        <taxon>Pseudomonadati</taxon>
        <taxon>Thermodesulfobacteriota</taxon>
        <taxon>Desulfarculia</taxon>
        <taxon>Desulfarculales</taxon>
        <taxon>Desulfarculaceae</taxon>
        <taxon>Dethiosulfatarculus</taxon>
    </lineage>
</organism>
<accession>A0A0D2JY34</accession>
<dbReference type="Pfam" id="PF00672">
    <property type="entry name" value="HAMP"/>
    <property type="match status" value="1"/>
</dbReference>
<dbReference type="InterPro" id="IPR003661">
    <property type="entry name" value="HisK_dim/P_dom"/>
</dbReference>
<keyword evidence="4" id="KW-1003">Cell membrane</keyword>
<proteinExistence type="predicted"/>
<feature type="transmembrane region" description="Helical" evidence="14">
    <location>
        <begin position="12"/>
        <end position="32"/>
    </location>
</feature>
<keyword evidence="9" id="KW-0418">Kinase</keyword>
<evidence type="ECO:0000256" key="13">
    <source>
        <dbReference type="ARBA" id="ARBA00023136"/>
    </source>
</evidence>
<evidence type="ECO:0000313" key="18">
    <source>
        <dbReference type="Proteomes" id="UP000032233"/>
    </source>
</evidence>
<keyword evidence="11 14" id="KW-1133">Transmembrane helix</keyword>
<keyword evidence="8" id="KW-0547">Nucleotide-binding</keyword>
<keyword evidence="10" id="KW-0067">ATP-binding</keyword>
<dbReference type="GO" id="GO:0000155">
    <property type="term" value="F:phosphorelay sensor kinase activity"/>
    <property type="evidence" value="ECO:0007669"/>
    <property type="project" value="InterPro"/>
</dbReference>
<comment type="subcellular location">
    <subcellularLocation>
        <location evidence="2">Cell membrane</location>
        <topology evidence="2">Multi-pass membrane protein</topology>
    </subcellularLocation>
</comment>
<dbReference type="Gene3D" id="6.10.340.10">
    <property type="match status" value="1"/>
</dbReference>
<keyword evidence="7 14" id="KW-0812">Transmembrane</keyword>
<dbReference type="Gene3D" id="3.30.565.10">
    <property type="entry name" value="Histidine kinase-like ATPase, C-terminal domain"/>
    <property type="match status" value="1"/>
</dbReference>
<evidence type="ECO:0000256" key="1">
    <source>
        <dbReference type="ARBA" id="ARBA00000085"/>
    </source>
</evidence>
<dbReference type="InterPro" id="IPR050398">
    <property type="entry name" value="HssS/ArlS-like"/>
</dbReference>
<evidence type="ECO:0000313" key="17">
    <source>
        <dbReference type="EMBL" id="KIX14470.1"/>
    </source>
</evidence>
<dbReference type="Proteomes" id="UP000032233">
    <property type="component" value="Unassembled WGS sequence"/>
</dbReference>
<evidence type="ECO:0000259" key="16">
    <source>
        <dbReference type="PROSITE" id="PS50885"/>
    </source>
</evidence>
<dbReference type="InterPro" id="IPR036097">
    <property type="entry name" value="HisK_dim/P_sf"/>
</dbReference>
<evidence type="ECO:0000256" key="7">
    <source>
        <dbReference type="ARBA" id="ARBA00022692"/>
    </source>
</evidence>
<dbReference type="InParanoid" id="A0A0D2JY34"/>
<evidence type="ECO:0000256" key="8">
    <source>
        <dbReference type="ARBA" id="ARBA00022741"/>
    </source>
</evidence>
<dbReference type="STRING" id="1429043.X474_10325"/>
<feature type="domain" description="Histidine kinase" evidence="15">
    <location>
        <begin position="245"/>
        <end position="458"/>
    </location>
</feature>
<keyword evidence="13 14" id="KW-0472">Membrane</keyword>
<dbReference type="Pfam" id="PF00512">
    <property type="entry name" value="HisKA"/>
    <property type="match status" value="1"/>
</dbReference>
<dbReference type="PANTHER" id="PTHR45528:SF1">
    <property type="entry name" value="SENSOR HISTIDINE KINASE CPXA"/>
    <property type="match status" value="1"/>
</dbReference>
<dbReference type="CDD" id="cd00075">
    <property type="entry name" value="HATPase"/>
    <property type="match status" value="1"/>
</dbReference>
<dbReference type="SMART" id="SM00387">
    <property type="entry name" value="HATPase_c"/>
    <property type="match status" value="1"/>
</dbReference>
<dbReference type="PRINTS" id="PR00344">
    <property type="entry name" value="BCTRLSENSOR"/>
</dbReference>
<comment type="caution">
    <text evidence="17">The sequence shown here is derived from an EMBL/GenBank/DDBJ whole genome shotgun (WGS) entry which is preliminary data.</text>
</comment>
<evidence type="ECO:0000259" key="15">
    <source>
        <dbReference type="PROSITE" id="PS50109"/>
    </source>
</evidence>
<dbReference type="SMART" id="SM00304">
    <property type="entry name" value="HAMP"/>
    <property type="match status" value="1"/>
</dbReference>
<evidence type="ECO:0000256" key="10">
    <source>
        <dbReference type="ARBA" id="ARBA00022840"/>
    </source>
</evidence>
<dbReference type="EC" id="2.7.13.3" evidence="3"/>
<evidence type="ECO:0000256" key="3">
    <source>
        <dbReference type="ARBA" id="ARBA00012438"/>
    </source>
</evidence>
<keyword evidence="18" id="KW-1185">Reference proteome</keyword>
<keyword evidence="5" id="KW-0597">Phosphoprotein</keyword>
<dbReference type="PROSITE" id="PS50885">
    <property type="entry name" value="HAMP"/>
    <property type="match status" value="1"/>
</dbReference>
<feature type="transmembrane region" description="Helical" evidence="14">
    <location>
        <begin position="165"/>
        <end position="188"/>
    </location>
</feature>
<dbReference type="SMART" id="SM00388">
    <property type="entry name" value="HisKA"/>
    <property type="match status" value="1"/>
</dbReference>
<evidence type="ECO:0000256" key="6">
    <source>
        <dbReference type="ARBA" id="ARBA00022679"/>
    </source>
</evidence>
<evidence type="ECO:0000256" key="14">
    <source>
        <dbReference type="SAM" id="Phobius"/>
    </source>
</evidence>
<dbReference type="Pfam" id="PF02518">
    <property type="entry name" value="HATPase_c"/>
    <property type="match status" value="1"/>
</dbReference>
<dbReference type="InterPro" id="IPR036890">
    <property type="entry name" value="HATPase_C_sf"/>
</dbReference>
<gene>
    <name evidence="17" type="ORF">X474_10325</name>
</gene>
<sequence length="458" mass="51208">MKALGLYHKILLSFFIMLVLIQAFMIGSFILFKGPPPPEVDEKKFRALALLAENFAENTFGQYDKKENEIRAVSKMVQKLGQITKGKVWLTGQGIPEKINTFGPLPPLPSSTDPKWRHFREFSICHLPPEAMIISIPLAGAPWPDTRLLLQRKRPTPLPPPHKPFLIRLAIICLLLAILAVPVSRFIASPINKLRRSALMIADGDLAHRAKIETRDQIGELARALNHMTDRLEQMIIAGRELLAYVSHELRSPLARIGVAGQMLEDALNKGDTQNSLRYLQSIKDEIHQMEDLLSSILLLSRLDLQQDPFKRGPLELAHLLEALLAKYETFFKGRELRLISDLALSAPILGDEDAINTAISNLLDNAAKHALPGVIVRVSLKRKSHNLIFSIKNPTQELSVEELGRIFEPFFRGENTGQPGSGLGLALAKRIFEEHGGSLRANWEKGEFMVTAEMPAL</sequence>
<evidence type="ECO:0000256" key="5">
    <source>
        <dbReference type="ARBA" id="ARBA00022553"/>
    </source>
</evidence>
<dbReference type="EMBL" id="AZAC01000011">
    <property type="protein sequence ID" value="KIX14470.1"/>
    <property type="molecule type" value="Genomic_DNA"/>
</dbReference>
<dbReference type="Gene3D" id="1.10.287.130">
    <property type="match status" value="1"/>
</dbReference>
<keyword evidence="6" id="KW-0808">Transferase</keyword>
<dbReference type="CDD" id="cd06225">
    <property type="entry name" value="HAMP"/>
    <property type="match status" value="1"/>
</dbReference>
<evidence type="ECO:0000256" key="2">
    <source>
        <dbReference type="ARBA" id="ARBA00004651"/>
    </source>
</evidence>
<dbReference type="InterPro" id="IPR003594">
    <property type="entry name" value="HATPase_dom"/>
</dbReference>
<dbReference type="InterPro" id="IPR005467">
    <property type="entry name" value="His_kinase_dom"/>
</dbReference>
<dbReference type="AlphaFoldDB" id="A0A0D2JY34"/>
<evidence type="ECO:0000256" key="4">
    <source>
        <dbReference type="ARBA" id="ARBA00022475"/>
    </source>
</evidence>
<dbReference type="GO" id="GO:0005524">
    <property type="term" value="F:ATP binding"/>
    <property type="evidence" value="ECO:0007669"/>
    <property type="project" value="UniProtKB-KW"/>
</dbReference>
<evidence type="ECO:0000256" key="11">
    <source>
        <dbReference type="ARBA" id="ARBA00022989"/>
    </source>
</evidence>
<dbReference type="PROSITE" id="PS50109">
    <property type="entry name" value="HIS_KIN"/>
    <property type="match status" value="1"/>
</dbReference>
<dbReference type="CDD" id="cd00082">
    <property type="entry name" value="HisKA"/>
    <property type="match status" value="1"/>
</dbReference>
<feature type="domain" description="HAMP" evidence="16">
    <location>
        <begin position="185"/>
        <end position="237"/>
    </location>
</feature>
<protein>
    <recommendedName>
        <fullName evidence="3">histidine kinase</fullName>
        <ecNumber evidence="3">2.7.13.3</ecNumber>
    </recommendedName>
</protein>